<proteinExistence type="predicted"/>
<protein>
    <submittedName>
        <fullName evidence="1">Uncharacterized protein</fullName>
    </submittedName>
</protein>
<dbReference type="EMBL" id="OBMR01000014">
    <property type="protein sequence ID" value="SOC16416.1"/>
    <property type="molecule type" value="Genomic_DNA"/>
</dbReference>
<sequence length="75" mass="8791">MNKTELDKTLEDELVKIRQEKGFIRFVFNYCETQEERKRLLTFIQSGHNERKEVLLMASQIAIEAGTSEGELIDE</sequence>
<evidence type="ECO:0000313" key="1">
    <source>
        <dbReference type="EMBL" id="SOC16416.1"/>
    </source>
</evidence>
<name>A0A285T5C9_9FIRM</name>
<dbReference type="Proteomes" id="UP000219563">
    <property type="component" value="Unassembled WGS sequence"/>
</dbReference>
<gene>
    <name evidence="1" type="ORF">SAMN02910411_0395</name>
</gene>
<accession>A0A285T5C9</accession>
<dbReference type="AlphaFoldDB" id="A0A285T5C9"/>
<evidence type="ECO:0000313" key="2">
    <source>
        <dbReference type="Proteomes" id="UP000219563"/>
    </source>
</evidence>
<reference evidence="1 2" key="1">
    <citation type="submission" date="2017-08" db="EMBL/GenBank/DDBJ databases">
        <authorList>
            <person name="de Groot N.N."/>
        </authorList>
    </citation>
    <scope>NUCLEOTIDE SEQUENCE [LARGE SCALE GENOMIC DNA]</scope>
    <source>
        <strain evidence="1 2">DSM 9787</strain>
    </source>
</reference>
<dbReference type="RefSeq" id="WP_097077178.1">
    <property type="nucleotide sequence ID" value="NZ_OBMR01000014.1"/>
</dbReference>
<organism evidence="1 2">
    <name type="scientific">Pseudobutyrivibrio ruminis DSM 9787</name>
    <dbReference type="NCBI Taxonomy" id="1123011"/>
    <lineage>
        <taxon>Bacteria</taxon>
        <taxon>Bacillati</taxon>
        <taxon>Bacillota</taxon>
        <taxon>Clostridia</taxon>
        <taxon>Lachnospirales</taxon>
        <taxon>Lachnospiraceae</taxon>
        <taxon>Pseudobutyrivibrio</taxon>
    </lineage>
</organism>